<dbReference type="GO" id="GO:0016020">
    <property type="term" value="C:membrane"/>
    <property type="evidence" value="ECO:0007669"/>
    <property type="project" value="TreeGrafter"/>
</dbReference>
<keyword evidence="4" id="KW-1185">Reference proteome</keyword>
<feature type="transmembrane region" description="Helical" evidence="1">
    <location>
        <begin position="66"/>
        <end position="90"/>
    </location>
</feature>
<sequence length="396" mass="44586">MLEVDGLRALAMIAVVAQHCLIFPPGWAGVWLFYVISGYVITRVLLEEVATAAPVARLRAFVWRRVFRIVPVYLLYIAIAGVIVSALGYASYLRDLPALLTFLYNWQTAIVPGQPVFNHLWSLSVEEQFYLIYPLLFLFLPRRTYLWAIAAIVLCGPLIRAATVLLISQTDLPVERYPWFIYHGSICHFDAFLAGALIANFEPRLKNDRRVVPILIAATIIAALSYLAFCTSWDRVGQVGVFKLLTEHAFPENLIGRGRELFAYSVINLASVTALCFAINGAGKAKLLAFRWLVQVGKISYGGYLYHNLVLWIFITLIMPFPFKDMGVMQRLPWFLVVLAVTVAAAYVSFYRFELPIMQRRRLRMGPRPGLDAMPDELSVGRSADLAGVPLPLRGR</sequence>
<feature type="transmembrane region" description="Helical" evidence="1">
    <location>
        <begin position="179"/>
        <end position="199"/>
    </location>
</feature>
<feature type="transmembrane region" description="Helical" evidence="1">
    <location>
        <begin position="334"/>
        <end position="353"/>
    </location>
</feature>
<dbReference type="EMBL" id="BMGG01000006">
    <property type="protein sequence ID" value="GGC72286.1"/>
    <property type="molecule type" value="Genomic_DNA"/>
</dbReference>
<dbReference type="Proteomes" id="UP000637002">
    <property type="component" value="Unassembled WGS sequence"/>
</dbReference>
<feature type="transmembrane region" description="Helical" evidence="1">
    <location>
        <begin position="211"/>
        <end position="229"/>
    </location>
</feature>
<dbReference type="RefSeq" id="WP_188610328.1">
    <property type="nucleotide sequence ID" value="NZ_BMGG01000006.1"/>
</dbReference>
<dbReference type="GO" id="GO:0009103">
    <property type="term" value="P:lipopolysaccharide biosynthetic process"/>
    <property type="evidence" value="ECO:0007669"/>
    <property type="project" value="TreeGrafter"/>
</dbReference>
<evidence type="ECO:0000313" key="4">
    <source>
        <dbReference type="Proteomes" id="UP000637002"/>
    </source>
</evidence>
<keyword evidence="3" id="KW-0012">Acyltransferase</keyword>
<keyword evidence="3" id="KW-0808">Transferase</keyword>
<feature type="transmembrane region" description="Helical" evidence="1">
    <location>
        <begin position="304"/>
        <end position="322"/>
    </location>
</feature>
<dbReference type="PANTHER" id="PTHR23028">
    <property type="entry name" value="ACETYLTRANSFERASE"/>
    <property type="match status" value="1"/>
</dbReference>
<dbReference type="InterPro" id="IPR002656">
    <property type="entry name" value="Acyl_transf_3_dom"/>
</dbReference>
<evidence type="ECO:0000259" key="2">
    <source>
        <dbReference type="Pfam" id="PF01757"/>
    </source>
</evidence>
<organism evidence="3 4">
    <name type="scientific">Chelatococcus reniformis</name>
    <dbReference type="NCBI Taxonomy" id="1494448"/>
    <lineage>
        <taxon>Bacteria</taxon>
        <taxon>Pseudomonadati</taxon>
        <taxon>Pseudomonadota</taxon>
        <taxon>Alphaproteobacteria</taxon>
        <taxon>Hyphomicrobiales</taxon>
        <taxon>Chelatococcaceae</taxon>
        <taxon>Chelatococcus</taxon>
    </lineage>
</organism>
<protein>
    <submittedName>
        <fullName evidence="3">Acyltransferase</fullName>
    </submittedName>
</protein>
<dbReference type="Pfam" id="PF01757">
    <property type="entry name" value="Acyl_transf_3"/>
    <property type="match status" value="1"/>
</dbReference>
<evidence type="ECO:0000256" key="1">
    <source>
        <dbReference type="SAM" id="Phobius"/>
    </source>
</evidence>
<accession>A0A916UG37</accession>
<reference evidence="3" key="1">
    <citation type="journal article" date="2014" name="Int. J. Syst. Evol. Microbiol.">
        <title>Complete genome sequence of Corynebacterium casei LMG S-19264T (=DSM 44701T), isolated from a smear-ripened cheese.</title>
        <authorList>
            <consortium name="US DOE Joint Genome Institute (JGI-PGF)"/>
            <person name="Walter F."/>
            <person name="Albersmeier A."/>
            <person name="Kalinowski J."/>
            <person name="Ruckert C."/>
        </authorList>
    </citation>
    <scope>NUCLEOTIDE SEQUENCE</scope>
    <source>
        <strain evidence="3">CGMCC 1.12919</strain>
    </source>
</reference>
<reference evidence="3" key="2">
    <citation type="submission" date="2020-09" db="EMBL/GenBank/DDBJ databases">
        <authorList>
            <person name="Sun Q."/>
            <person name="Zhou Y."/>
        </authorList>
    </citation>
    <scope>NUCLEOTIDE SEQUENCE</scope>
    <source>
        <strain evidence="3">CGMCC 1.12919</strain>
    </source>
</reference>
<gene>
    <name evidence="3" type="ORF">GCM10010994_33370</name>
</gene>
<name>A0A916UG37_9HYPH</name>
<feature type="transmembrane region" description="Helical" evidence="1">
    <location>
        <begin position="261"/>
        <end position="283"/>
    </location>
</feature>
<feature type="domain" description="Acyltransferase 3" evidence="2">
    <location>
        <begin position="3"/>
        <end position="348"/>
    </location>
</feature>
<dbReference type="GO" id="GO:0016747">
    <property type="term" value="F:acyltransferase activity, transferring groups other than amino-acyl groups"/>
    <property type="evidence" value="ECO:0007669"/>
    <property type="project" value="InterPro"/>
</dbReference>
<dbReference type="InterPro" id="IPR050879">
    <property type="entry name" value="Acyltransferase_3"/>
</dbReference>
<proteinExistence type="predicted"/>
<keyword evidence="1" id="KW-1133">Transmembrane helix</keyword>
<comment type="caution">
    <text evidence="3">The sequence shown here is derived from an EMBL/GenBank/DDBJ whole genome shotgun (WGS) entry which is preliminary data.</text>
</comment>
<feature type="transmembrane region" description="Helical" evidence="1">
    <location>
        <begin position="145"/>
        <end position="167"/>
    </location>
</feature>
<keyword evidence="1" id="KW-0812">Transmembrane</keyword>
<evidence type="ECO:0000313" key="3">
    <source>
        <dbReference type="EMBL" id="GGC72286.1"/>
    </source>
</evidence>
<dbReference type="AlphaFoldDB" id="A0A916UG37"/>
<keyword evidence="1" id="KW-0472">Membrane</keyword>
<dbReference type="PANTHER" id="PTHR23028:SF53">
    <property type="entry name" value="ACYL_TRANSF_3 DOMAIN-CONTAINING PROTEIN"/>
    <property type="match status" value="1"/>
</dbReference>